<comment type="caution">
    <text evidence="7">The sequence shown here is derived from an EMBL/GenBank/DDBJ whole genome shotgun (WGS) entry which is preliminary data.</text>
</comment>
<comment type="caution">
    <text evidence="5">Lacks conserved residue(s) required for the propagation of feature annotation.</text>
</comment>
<keyword evidence="4 5" id="KW-0648">Protein biosynthesis</keyword>
<keyword evidence="1 5" id="KW-0436">Ligase</keyword>
<accession>A0A1F6ECS0</accession>
<comment type="function">
    <text evidence="5">Allows the formation of correctly charged Gln-tRNA(Gln) through the transamidation of misacylated Glu-tRNA(Gln) in organisms which lack glutaminyl-tRNA synthetase. The reaction takes place in the presence of glutamine and ATP through an activated gamma-phospho-Glu-tRNA(Gln).</text>
</comment>
<feature type="active site" description="Charge relay system" evidence="5">
    <location>
        <position position="77"/>
    </location>
</feature>
<dbReference type="HAMAP" id="MF_00120">
    <property type="entry name" value="GatA"/>
    <property type="match status" value="1"/>
</dbReference>
<evidence type="ECO:0000256" key="2">
    <source>
        <dbReference type="ARBA" id="ARBA00022741"/>
    </source>
</evidence>
<keyword evidence="2 5" id="KW-0547">Nucleotide-binding</keyword>
<feature type="domain" description="Amidase" evidence="6">
    <location>
        <begin position="24"/>
        <end position="460"/>
    </location>
</feature>
<reference evidence="7 8" key="1">
    <citation type="journal article" date="2016" name="Nat. Commun.">
        <title>Thousands of microbial genomes shed light on interconnected biogeochemical processes in an aquifer system.</title>
        <authorList>
            <person name="Anantharaman K."/>
            <person name="Brown C.T."/>
            <person name="Hug L.A."/>
            <person name="Sharon I."/>
            <person name="Castelle C.J."/>
            <person name="Probst A.J."/>
            <person name="Thomas B.C."/>
            <person name="Singh A."/>
            <person name="Wilkins M.J."/>
            <person name="Karaoz U."/>
            <person name="Brodie E.L."/>
            <person name="Williams K.H."/>
            <person name="Hubbard S.S."/>
            <person name="Banfield J.F."/>
        </authorList>
    </citation>
    <scope>NUCLEOTIDE SEQUENCE [LARGE SCALE GENOMIC DNA]</scope>
</reference>
<dbReference type="AlphaFoldDB" id="A0A1F6ECS0"/>
<dbReference type="EC" id="6.3.5.7" evidence="5"/>
<evidence type="ECO:0000259" key="6">
    <source>
        <dbReference type="Pfam" id="PF01425"/>
    </source>
</evidence>
<keyword evidence="3 5" id="KW-0067">ATP-binding</keyword>
<evidence type="ECO:0000313" key="7">
    <source>
        <dbReference type="EMBL" id="OGG71475.1"/>
    </source>
</evidence>
<gene>
    <name evidence="5" type="primary">gatA</name>
    <name evidence="7" type="ORF">A3A35_03395</name>
</gene>
<feature type="active site" description="Acyl-ester intermediate" evidence="5">
    <location>
        <position position="176"/>
    </location>
</feature>
<organism evidence="7 8">
    <name type="scientific">Candidatus Kaiserbacteria bacterium RIFCSPLOWO2_01_FULL_51_21</name>
    <dbReference type="NCBI Taxonomy" id="1798508"/>
    <lineage>
        <taxon>Bacteria</taxon>
        <taxon>Candidatus Kaiseribacteriota</taxon>
    </lineage>
</organism>
<dbReference type="EMBL" id="MFLV01000022">
    <property type="protein sequence ID" value="OGG71475.1"/>
    <property type="molecule type" value="Genomic_DNA"/>
</dbReference>
<evidence type="ECO:0000256" key="1">
    <source>
        <dbReference type="ARBA" id="ARBA00022598"/>
    </source>
</evidence>
<dbReference type="Gene3D" id="3.90.1300.10">
    <property type="entry name" value="Amidase signature (AS) domain"/>
    <property type="match status" value="1"/>
</dbReference>
<dbReference type="GO" id="GO:0050567">
    <property type="term" value="F:glutaminyl-tRNA synthase (glutamine-hydrolyzing) activity"/>
    <property type="evidence" value="ECO:0007669"/>
    <property type="project" value="UniProtKB-UniRule"/>
</dbReference>
<dbReference type="PANTHER" id="PTHR11895:SF151">
    <property type="entry name" value="GLUTAMYL-TRNA(GLN) AMIDOTRANSFERASE SUBUNIT A"/>
    <property type="match status" value="1"/>
</dbReference>
<dbReference type="InterPro" id="IPR000120">
    <property type="entry name" value="Amidase"/>
</dbReference>
<comment type="similarity">
    <text evidence="5">Belongs to the amidase family. GatA subfamily.</text>
</comment>
<dbReference type="STRING" id="1798508.A3A35_03395"/>
<comment type="subunit">
    <text evidence="5">Heterotrimer of A, B and C subunits.</text>
</comment>
<dbReference type="SUPFAM" id="SSF75304">
    <property type="entry name" value="Amidase signature (AS) enzymes"/>
    <property type="match status" value="1"/>
</dbReference>
<dbReference type="GO" id="GO:0005524">
    <property type="term" value="F:ATP binding"/>
    <property type="evidence" value="ECO:0007669"/>
    <property type="project" value="UniProtKB-KW"/>
</dbReference>
<dbReference type="GO" id="GO:0030956">
    <property type="term" value="C:glutamyl-tRNA(Gln) amidotransferase complex"/>
    <property type="evidence" value="ECO:0007669"/>
    <property type="project" value="InterPro"/>
</dbReference>
<protein>
    <recommendedName>
        <fullName evidence="5">Glutamyl-tRNA(Gln) amidotransferase subunit A</fullName>
        <shortName evidence="5">Glu-ADT subunit A</shortName>
        <ecNumber evidence="5">6.3.5.7</ecNumber>
    </recommendedName>
</protein>
<evidence type="ECO:0000256" key="5">
    <source>
        <dbReference type="HAMAP-Rule" id="MF_00120"/>
    </source>
</evidence>
<dbReference type="NCBIfam" id="TIGR00132">
    <property type="entry name" value="gatA"/>
    <property type="match status" value="1"/>
</dbReference>
<evidence type="ECO:0000256" key="4">
    <source>
        <dbReference type="ARBA" id="ARBA00022917"/>
    </source>
</evidence>
<comment type="catalytic activity">
    <reaction evidence="5">
        <text>L-glutamyl-tRNA(Gln) + L-glutamine + ATP + H2O = L-glutaminyl-tRNA(Gln) + L-glutamate + ADP + phosphate + H(+)</text>
        <dbReference type="Rhea" id="RHEA:17521"/>
        <dbReference type="Rhea" id="RHEA-COMP:9681"/>
        <dbReference type="Rhea" id="RHEA-COMP:9684"/>
        <dbReference type="ChEBI" id="CHEBI:15377"/>
        <dbReference type="ChEBI" id="CHEBI:15378"/>
        <dbReference type="ChEBI" id="CHEBI:29985"/>
        <dbReference type="ChEBI" id="CHEBI:30616"/>
        <dbReference type="ChEBI" id="CHEBI:43474"/>
        <dbReference type="ChEBI" id="CHEBI:58359"/>
        <dbReference type="ChEBI" id="CHEBI:78520"/>
        <dbReference type="ChEBI" id="CHEBI:78521"/>
        <dbReference type="ChEBI" id="CHEBI:456216"/>
        <dbReference type="EC" id="6.3.5.7"/>
    </reaction>
</comment>
<dbReference type="Pfam" id="PF01425">
    <property type="entry name" value="Amidase"/>
    <property type="match status" value="1"/>
</dbReference>
<dbReference type="InterPro" id="IPR023631">
    <property type="entry name" value="Amidase_dom"/>
</dbReference>
<dbReference type="InterPro" id="IPR036928">
    <property type="entry name" value="AS_sf"/>
</dbReference>
<dbReference type="Proteomes" id="UP000179115">
    <property type="component" value="Unassembled WGS sequence"/>
</dbReference>
<evidence type="ECO:0000256" key="3">
    <source>
        <dbReference type="ARBA" id="ARBA00022840"/>
    </source>
</evidence>
<sequence length="469" mass="50337">METKQLTVARAAKALKAREFSAVELTEQFLENITAENPNLNAYLEIFEDSLEQAKHADEILGRGEGGVLTGIPIAVKDNILIEGKIASAASKMLENYRAAYDATVIRKLKEQGAVFLGRTNMDEFAMGGSTENSAFGATKNPHDTERVAGGTSGGSAAAVAADMTLAALGSDTGGSVRQPASFCGVVGLKPTYGAVSRFGLIATVSSFDQIGPLTKTVEDAGLMFGLISGIDPKDSTTLLDESRQTSEKEKMTVGIPRHLFKEGVDAGVLQAFEKMAKKLSDRGHRIVDIELPSISYALSCYYVINFAEISSNLARFDGVRYGLHVDGIDLLGDYTKTRGAGFGTEVRRRILLGTYVLSAGYYDAYYGKANTVRQRITNDFLDAFKTVDCIATPTTPFPAFRFGEKNDPLAMYAADIFTVPANLTGMPALSVPMDPVVRDGATLPVGFQLTAPHRGEPALFHLGKILEI</sequence>
<dbReference type="GO" id="GO:0006412">
    <property type="term" value="P:translation"/>
    <property type="evidence" value="ECO:0007669"/>
    <property type="project" value="UniProtKB-UniRule"/>
</dbReference>
<proteinExistence type="inferred from homology"/>
<name>A0A1F6ECS0_9BACT</name>
<dbReference type="InterPro" id="IPR004412">
    <property type="entry name" value="GatA"/>
</dbReference>
<dbReference type="PANTHER" id="PTHR11895">
    <property type="entry name" value="TRANSAMIDASE"/>
    <property type="match status" value="1"/>
</dbReference>
<evidence type="ECO:0000313" key="8">
    <source>
        <dbReference type="Proteomes" id="UP000179115"/>
    </source>
</evidence>